<feature type="compositionally biased region" description="Polar residues" evidence="1">
    <location>
        <begin position="14"/>
        <end position="30"/>
    </location>
</feature>
<evidence type="ECO:0000256" key="1">
    <source>
        <dbReference type="SAM" id="MobiDB-lite"/>
    </source>
</evidence>
<feature type="region of interest" description="Disordered" evidence="1">
    <location>
        <begin position="8"/>
        <end position="77"/>
    </location>
</feature>
<accession>A0A4W5JMX5</accession>
<reference evidence="2" key="3">
    <citation type="submission" date="2025-09" db="UniProtKB">
        <authorList>
            <consortium name="Ensembl"/>
        </authorList>
    </citation>
    <scope>IDENTIFICATION</scope>
</reference>
<dbReference type="PANTHER" id="PTHR37349">
    <property type="entry name" value="TESTIS-EXPRESSED PROTEIN 12"/>
    <property type="match status" value="1"/>
</dbReference>
<dbReference type="STRING" id="62062.ENSHHUP00000001066"/>
<protein>
    <submittedName>
        <fullName evidence="2">Si:dkey-40g16.5</fullName>
    </submittedName>
</protein>
<reference evidence="3" key="1">
    <citation type="submission" date="2018-06" db="EMBL/GenBank/DDBJ databases">
        <title>Genome assembly of Danube salmon.</title>
        <authorList>
            <person name="Macqueen D.J."/>
            <person name="Gundappa M.K."/>
        </authorList>
    </citation>
    <scope>NUCLEOTIDE SEQUENCE [LARGE SCALE GENOMIC DNA]</scope>
</reference>
<feature type="compositionally biased region" description="Basic and acidic residues" evidence="1">
    <location>
        <begin position="40"/>
        <end position="55"/>
    </location>
</feature>
<dbReference type="Proteomes" id="UP000314982">
    <property type="component" value="Unassembled WGS sequence"/>
</dbReference>
<organism evidence="2 3">
    <name type="scientific">Hucho hucho</name>
    <name type="common">huchen</name>
    <dbReference type="NCBI Taxonomy" id="62062"/>
    <lineage>
        <taxon>Eukaryota</taxon>
        <taxon>Metazoa</taxon>
        <taxon>Chordata</taxon>
        <taxon>Craniata</taxon>
        <taxon>Vertebrata</taxon>
        <taxon>Euteleostomi</taxon>
        <taxon>Actinopterygii</taxon>
        <taxon>Neopterygii</taxon>
        <taxon>Teleostei</taxon>
        <taxon>Protacanthopterygii</taxon>
        <taxon>Salmoniformes</taxon>
        <taxon>Salmonidae</taxon>
        <taxon>Salmoninae</taxon>
        <taxon>Hucho</taxon>
    </lineage>
</organism>
<dbReference type="Ensembl" id="ENSHHUT00000001096.1">
    <property type="protein sequence ID" value="ENSHHUP00000001066.1"/>
    <property type="gene ID" value="ENSHHUG00000000735.1"/>
</dbReference>
<evidence type="ECO:0000313" key="3">
    <source>
        <dbReference type="Proteomes" id="UP000314982"/>
    </source>
</evidence>
<keyword evidence="3" id="KW-1185">Reference proteome</keyword>
<dbReference type="PANTHER" id="PTHR37349:SF1">
    <property type="entry name" value="TESTIS-EXPRESSED PROTEIN 12"/>
    <property type="match status" value="1"/>
</dbReference>
<sequence>MPRLVKLMERSDWLAQNTRNSNLPNQTDTQKVMPPTGRGMDNKGPKQKLAQEVEHTSAYCENSPAKNKKTHRSKTPASISSDLFEAALAGANREVNMLFSKYSEVLSERAAIDASQVRELEDILMEARNLESHLKEKKDYLRRTLALISDKLQG</sequence>
<name>A0A4W5JMX5_9TELE</name>
<reference evidence="2" key="2">
    <citation type="submission" date="2025-08" db="UniProtKB">
        <authorList>
            <consortium name="Ensembl"/>
        </authorList>
    </citation>
    <scope>IDENTIFICATION</scope>
</reference>
<dbReference type="Pfam" id="PF15219">
    <property type="entry name" value="TEX12"/>
    <property type="match status" value="1"/>
</dbReference>
<evidence type="ECO:0000313" key="2">
    <source>
        <dbReference type="Ensembl" id="ENSHHUP00000001066.1"/>
    </source>
</evidence>
<dbReference type="InterPro" id="IPR029193">
    <property type="entry name" value="TEX12"/>
</dbReference>
<proteinExistence type="predicted"/>
<dbReference type="AlphaFoldDB" id="A0A4W5JMX5"/>
<dbReference type="GeneTree" id="ENSGT00990000204384"/>